<dbReference type="RefSeq" id="WP_116186011.1">
    <property type="nucleotide sequence ID" value="NZ_QTJX01000011.1"/>
</dbReference>
<dbReference type="OrthoDB" id="1426759at2"/>
<reference evidence="1 2" key="1">
    <citation type="submission" date="2018-08" db="EMBL/GenBank/DDBJ databases">
        <title>Muricauda nanhaiensis sp. nov., isolated from seawater of the South China Sea.</title>
        <authorList>
            <person name="Dang Y."/>
        </authorList>
    </citation>
    <scope>NUCLEOTIDE SEQUENCE [LARGE SCALE GENOMIC DNA]</scope>
    <source>
        <strain evidence="1 2">SM1704</strain>
    </source>
</reference>
<accession>A0A371JKR7</accession>
<keyword evidence="2" id="KW-1185">Reference proteome</keyword>
<gene>
    <name evidence="1" type="ORF">DX873_18640</name>
</gene>
<name>A0A371JKR7_9FLAO</name>
<dbReference type="Gene3D" id="3.40.50.1110">
    <property type="entry name" value="SGNH hydrolase"/>
    <property type="match status" value="1"/>
</dbReference>
<dbReference type="InterPro" id="IPR036514">
    <property type="entry name" value="SGNH_hydro_sf"/>
</dbReference>
<comment type="caution">
    <text evidence="1">The sequence shown here is derived from an EMBL/GenBank/DDBJ whole genome shotgun (WGS) entry which is preliminary data.</text>
</comment>
<evidence type="ECO:0000313" key="2">
    <source>
        <dbReference type="Proteomes" id="UP000261828"/>
    </source>
</evidence>
<dbReference type="SUPFAM" id="SSF52266">
    <property type="entry name" value="SGNH hydrolase"/>
    <property type="match status" value="1"/>
</dbReference>
<organism evidence="1 2">
    <name type="scientific">Flagellimonas nanhaiensis</name>
    <dbReference type="NCBI Taxonomy" id="2292706"/>
    <lineage>
        <taxon>Bacteria</taxon>
        <taxon>Pseudomonadati</taxon>
        <taxon>Bacteroidota</taxon>
        <taxon>Flavobacteriia</taxon>
        <taxon>Flavobacteriales</taxon>
        <taxon>Flavobacteriaceae</taxon>
        <taxon>Flagellimonas</taxon>
    </lineage>
</organism>
<evidence type="ECO:0008006" key="3">
    <source>
        <dbReference type="Google" id="ProtNLM"/>
    </source>
</evidence>
<proteinExistence type="predicted"/>
<dbReference type="EMBL" id="QTJX01000011">
    <property type="protein sequence ID" value="RDY57553.1"/>
    <property type="molecule type" value="Genomic_DNA"/>
</dbReference>
<dbReference type="AlphaFoldDB" id="A0A371JKR7"/>
<dbReference type="GO" id="GO:0016788">
    <property type="term" value="F:hydrolase activity, acting on ester bonds"/>
    <property type="evidence" value="ECO:0007669"/>
    <property type="project" value="UniProtKB-ARBA"/>
</dbReference>
<dbReference type="Proteomes" id="UP000261828">
    <property type="component" value="Unassembled WGS sequence"/>
</dbReference>
<evidence type="ECO:0000313" key="1">
    <source>
        <dbReference type="EMBL" id="RDY57553.1"/>
    </source>
</evidence>
<sequence length="317" mass="36441">MIKLIKKLALYAFLIALVLEVLIRAFHLYNELPQRYVAEDGILKWVPGQQGYAVYGNRRQNFTEYKINSSGYNSYREFYPSDEKIEVAIIGDSYIEGFHQNYHNSIGKKIEGKLDGVEVFEYGHSSNDLADQLYLIHANEDIFDKVDYIILYLKYENDLLRSEYKFIKRTPLFPVLRHSKLVLYLLNIGMADPVKKAHKSLISIKDKISGGTKGSDKEKPQINIDSLYLENFKGLVAKYGLNKAKTALLLDSGATDKNFLGYLNEQQIDFIDFANSFEAAGGSRKTTLIYDRHWNNKGREIVADEIYGYLLKKLSKQ</sequence>
<protein>
    <recommendedName>
        <fullName evidence="3">SGNH/GDSL hydrolase family protein</fullName>
    </recommendedName>
</protein>